<dbReference type="CDD" id="cd09604">
    <property type="entry name" value="M1_APN_like"/>
    <property type="match status" value="1"/>
</dbReference>
<dbReference type="SUPFAM" id="SSF55486">
    <property type="entry name" value="Metalloproteases ('zincins'), catalytic domain"/>
    <property type="match status" value="1"/>
</dbReference>
<dbReference type="GO" id="GO:0005615">
    <property type="term" value="C:extracellular space"/>
    <property type="evidence" value="ECO:0007669"/>
    <property type="project" value="TreeGrafter"/>
</dbReference>
<keyword evidence="1" id="KW-0732">Signal</keyword>
<feature type="domain" description="Peptidase M1 membrane alanine aminopeptidase" evidence="2">
    <location>
        <begin position="388"/>
        <end position="579"/>
    </location>
</feature>
<proteinExistence type="predicted"/>
<feature type="signal peptide" evidence="1">
    <location>
        <begin position="1"/>
        <end position="22"/>
    </location>
</feature>
<keyword evidence="4" id="KW-1185">Reference proteome</keyword>
<dbReference type="GO" id="GO:0070006">
    <property type="term" value="F:metalloaminopeptidase activity"/>
    <property type="evidence" value="ECO:0007669"/>
    <property type="project" value="TreeGrafter"/>
</dbReference>
<protein>
    <submittedName>
        <fullName evidence="3">M1 family metallopeptidase</fullName>
    </submittedName>
</protein>
<dbReference type="EMBL" id="CP053085">
    <property type="protein sequence ID" value="QJR38011.1"/>
    <property type="molecule type" value="Genomic_DNA"/>
</dbReference>
<sequence>MRLSLRSLSVVLLLLPASLPTALPAQQWLNAEPNSKVNKSSFRALDEWPSPNDFRDASGSPGTRYWQQRVDYVIRTTLDTNTHSVKGSERITYHNNSPQPLGYLWFQLDQNIEAKTSRANMTKSALPATLSPQARRFLLPEEEPVGGYDITRVALVSVNGQTAKPARYIVNGTQMRVNLDAPIPTGGKAVVDIDWSFVVPEGGNNSRGVREQVKDGWIYEVAQWFPRAAVYDDVTGWQNDPFLGQGEFYLNFGNYDVSITVPHDHIVRSTGTLRNPLQVLTPTQRTRLATAIAGDTSVFIVRPNEVATPGARPAGTAPITWRFTAENVRDFAWASSKTFVWDAAGFRYSPAGRTIELHSVYPRDAMPLWSDISTKAIAQTMRSYGRMAFEYPYPQASNVNGQVGGMEYPMIAFCGGRPGANGTYTKNQEYALAAVTIHEVGHNWFPMIVATDERKWTWMDEGINSFLEYYSSLDYDKNWPAARLRGPAPNIVNYMKDADQVPLMTESDFIHRQFGNNGYSKPAAGLVMLREKVLGPERFDLAFQEYSKKWMFKHPQPADFFRTLASGAGERLDYFWRGWFYSTYNNDQAITKVESQDAQAFAGTTKRGKFYHRITAENKGGLVLPLELEIEFTDGTKERVKMPAEVWRGSEKSHEYGFFSDKEIAKVTADPDSGYADVDRTNNTFTKGVSTRPIG</sequence>
<organism evidence="3 4">
    <name type="scientific">Gemmatimonas groenlandica</name>
    <dbReference type="NCBI Taxonomy" id="2732249"/>
    <lineage>
        <taxon>Bacteria</taxon>
        <taxon>Pseudomonadati</taxon>
        <taxon>Gemmatimonadota</taxon>
        <taxon>Gemmatimonadia</taxon>
        <taxon>Gemmatimonadales</taxon>
        <taxon>Gemmatimonadaceae</taxon>
        <taxon>Gemmatimonas</taxon>
    </lineage>
</organism>
<dbReference type="InterPro" id="IPR014782">
    <property type="entry name" value="Peptidase_M1_dom"/>
</dbReference>
<dbReference type="AlphaFoldDB" id="A0A6M4J0K1"/>
<evidence type="ECO:0000256" key="1">
    <source>
        <dbReference type="SAM" id="SignalP"/>
    </source>
</evidence>
<dbReference type="GO" id="GO:0016020">
    <property type="term" value="C:membrane"/>
    <property type="evidence" value="ECO:0007669"/>
    <property type="project" value="TreeGrafter"/>
</dbReference>
<reference evidence="3 4" key="1">
    <citation type="submission" date="2020-05" db="EMBL/GenBank/DDBJ databases">
        <title>Complete genome sequence of Gemmatimonas greenlandica TET16.</title>
        <authorList>
            <person name="Zeng Y."/>
        </authorList>
    </citation>
    <scope>NUCLEOTIDE SEQUENCE [LARGE SCALE GENOMIC DNA]</scope>
    <source>
        <strain evidence="3 4">TET16</strain>
    </source>
</reference>
<dbReference type="PANTHER" id="PTHR11533:SF174">
    <property type="entry name" value="PUROMYCIN-SENSITIVE AMINOPEPTIDASE-RELATED"/>
    <property type="match status" value="1"/>
</dbReference>
<dbReference type="GO" id="GO:0042277">
    <property type="term" value="F:peptide binding"/>
    <property type="evidence" value="ECO:0007669"/>
    <property type="project" value="TreeGrafter"/>
</dbReference>
<accession>A0A6M4J0K1</accession>
<dbReference type="PANTHER" id="PTHR11533">
    <property type="entry name" value="PROTEASE M1 ZINC METALLOPROTEASE"/>
    <property type="match status" value="1"/>
</dbReference>
<dbReference type="Gene3D" id="1.10.390.10">
    <property type="entry name" value="Neutral Protease Domain 2"/>
    <property type="match status" value="1"/>
</dbReference>
<name>A0A6M4J0K1_9BACT</name>
<evidence type="ECO:0000313" key="4">
    <source>
        <dbReference type="Proteomes" id="UP000500938"/>
    </source>
</evidence>
<evidence type="ECO:0000313" key="3">
    <source>
        <dbReference type="EMBL" id="QJR38011.1"/>
    </source>
</evidence>
<dbReference type="Pfam" id="PF01433">
    <property type="entry name" value="Peptidase_M1"/>
    <property type="match status" value="1"/>
</dbReference>
<dbReference type="GO" id="GO:0043171">
    <property type="term" value="P:peptide catabolic process"/>
    <property type="evidence" value="ECO:0007669"/>
    <property type="project" value="TreeGrafter"/>
</dbReference>
<dbReference type="GO" id="GO:0005737">
    <property type="term" value="C:cytoplasm"/>
    <property type="evidence" value="ECO:0007669"/>
    <property type="project" value="TreeGrafter"/>
</dbReference>
<dbReference type="InterPro" id="IPR027268">
    <property type="entry name" value="Peptidase_M4/M1_CTD_sf"/>
</dbReference>
<dbReference type="InterPro" id="IPR050344">
    <property type="entry name" value="Peptidase_M1_aminopeptidases"/>
</dbReference>
<gene>
    <name evidence="3" type="ORF">HKW67_22005</name>
</gene>
<dbReference type="KEGG" id="ggr:HKW67_22005"/>
<dbReference type="GO" id="GO:0008270">
    <property type="term" value="F:zinc ion binding"/>
    <property type="evidence" value="ECO:0007669"/>
    <property type="project" value="InterPro"/>
</dbReference>
<dbReference type="RefSeq" id="WP_171227448.1">
    <property type="nucleotide sequence ID" value="NZ_CP053085.1"/>
</dbReference>
<dbReference type="Proteomes" id="UP000500938">
    <property type="component" value="Chromosome"/>
</dbReference>
<feature type="chain" id="PRO_5026801969" evidence="1">
    <location>
        <begin position="23"/>
        <end position="695"/>
    </location>
</feature>
<evidence type="ECO:0000259" key="2">
    <source>
        <dbReference type="Pfam" id="PF01433"/>
    </source>
</evidence>